<proteinExistence type="predicted"/>
<accession>A0ABW7BD37</accession>
<protein>
    <submittedName>
        <fullName evidence="1">Uncharacterized protein</fullName>
    </submittedName>
</protein>
<evidence type="ECO:0000313" key="1">
    <source>
        <dbReference type="EMBL" id="MFG3013827.1"/>
    </source>
</evidence>
<comment type="caution">
    <text evidence="1">The sequence shown here is derived from an EMBL/GenBank/DDBJ whole genome shotgun (WGS) entry which is preliminary data.</text>
</comment>
<keyword evidence="2" id="KW-1185">Reference proteome</keyword>
<sequence length="58" mass="6104">MAISVLGGPAMVARATGVRRLVDTLHRKAWHGDLATIAGALQTHLGAARRPPRRPSAP</sequence>
<dbReference type="EMBL" id="JBICYV010000013">
    <property type="protein sequence ID" value="MFG3013827.1"/>
    <property type="molecule type" value="Genomic_DNA"/>
</dbReference>
<dbReference type="Proteomes" id="UP001604267">
    <property type="component" value="Unassembled WGS sequence"/>
</dbReference>
<name>A0ABW7BD37_9ACTN</name>
<organism evidence="1 2">
    <name type="scientific">Streptomyces cinerochromogenes</name>
    <dbReference type="NCBI Taxonomy" id="66422"/>
    <lineage>
        <taxon>Bacteria</taxon>
        <taxon>Bacillati</taxon>
        <taxon>Actinomycetota</taxon>
        <taxon>Actinomycetes</taxon>
        <taxon>Kitasatosporales</taxon>
        <taxon>Streptomycetaceae</taxon>
        <taxon>Streptomyces</taxon>
    </lineage>
</organism>
<reference evidence="1 2" key="1">
    <citation type="submission" date="2024-10" db="EMBL/GenBank/DDBJ databases">
        <title>The Natural Products Discovery Center: Release of the First 8490 Sequenced Strains for Exploring Actinobacteria Biosynthetic Diversity.</title>
        <authorList>
            <person name="Kalkreuter E."/>
            <person name="Kautsar S.A."/>
            <person name="Yang D."/>
            <person name="Bader C.D."/>
            <person name="Teijaro C.N."/>
            <person name="Fluegel L."/>
            <person name="Davis C.M."/>
            <person name="Simpson J.R."/>
            <person name="Lauterbach L."/>
            <person name="Steele A.D."/>
            <person name="Gui C."/>
            <person name="Meng S."/>
            <person name="Li G."/>
            <person name="Viehrig K."/>
            <person name="Ye F."/>
            <person name="Su P."/>
            <person name="Kiefer A.F."/>
            <person name="Nichols A."/>
            <person name="Cepeda A.J."/>
            <person name="Yan W."/>
            <person name="Fan B."/>
            <person name="Jiang Y."/>
            <person name="Adhikari A."/>
            <person name="Zheng C.-J."/>
            <person name="Schuster L."/>
            <person name="Cowan T.M."/>
            <person name="Smanski M.J."/>
            <person name="Chevrette M.G."/>
            <person name="De Carvalho L.P.S."/>
            <person name="Shen B."/>
        </authorList>
    </citation>
    <scope>NUCLEOTIDE SEQUENCE [LARGE SCALE GENOMIC DNA]</scope>
    <source>
        <strain evidence="1 2">NPDC048320</strain>
    </source>
</reference>
<evidence type="ECO:0000313" key="2">
    <source>
        <dbReference type="Proteomes" id="UP001604267"/>
    </source>
</evidence>
<gene>
    <name evidence="1" type="ORF">ACGFZB_26005</name>
</gene>
<dbReference type="RefSeq" id="WP_392819843.1">
    <property type="nucleotide sequence ID" value="NZ_JBICYV010000013.1"/>
</dbReference>